<sequence>MASMPVLIMFHSDADEPFGKAGMKKSIILYQ</sequence>
<evidence type="ECO:0000313" key="2">
    <source>
        <dbReference type="Proteomes" id="UP000823201"/>
    </source>
</evidence>
<accession>A0ABS2Q6A5</accession>
<keyword evidence="2" id="KW-1185">Reference proteome</keyword>
<name>A0ABS2Q6A5_9BACL</name>
<organism evidence="1 2">
    <name type="scientific">Sporolactobacillus spathodeae</name>
    <dbReference type="NCBI Taxonomy" id="1465502"/>
    <lineage>
        <taxon>Bacteria</taxon>
        <taxon>Bacillati</taxon>
        <taxon>Bacillota</taxon>
        <taxon>Bacilli</taxon>
        <taxon>Bacillales</taxon>
        <taxon>Sporolactobacillaceae</taxon>
        <taxon>Sporolactobacillus</taxon>
    </lineage>
</organism>
<dbReference type="EMBL" id="JAFBEV010000005">
    <property type="protein sequence ID" value="MBM7657321.1"/>
    <property type="molecule type" value="Genomic_DNA"/>
</dbReference>
<gene>
    <name evidence="1" type="ORF">JOC27_000764</name>
</gene>
<comment type="caution">
    <text evidence="1">The sequence shown here is derived from an EMBL/GenBank/DDBJ whole genome shotgun (WGS) entry which is preliminary data.</text>
</comment>
<evidence type="ECO:0000313" key="1">
    <source>
        <dbReference type="EMBL" id="MBM7657321.1"/>
    </source>
</evidence>
<proteinExistence type="predicted"/>
<dbReference type="Proteomes" id="UP000823201">
    <property type="component" value="Unassembled WGS sequence"/>
</dbReference>
<protein>
    <submittedName>
        <fullName evidence="1">Uncharacterized protein</fullName>
    </submittedName>
</protein>
<reference evidence="1 2" key="1">
    <citation type="submission" date="2021-01" db="EMBL/GenBank/DDBJ databases">
        <title>Genomic Encyclopedia of Type Strains, Phase IV (KMG-IV): sequencing the most valuable type-strain genomes for metagenomic binning, comparative biology and taxonomic classification.</title>
        <authorList>
            <person name="Goeker M."/>
        </authorList>
    </citation>
    <scope>NUCLEOTIDE SEQUENCE [LARGE SCALE GENOMIC DNA]</scope>
    <source>
        <strain evidence="1 2">DSM 100968</strain>
    </source>
</reference>